<gene>
    <name evidence="2" type="ORF">GUITHDRAFT_151544</name>
</gene>
<sequence>MAQSAKALSVPKGSFVFQQNDHVKGLYFLRLGLVSIVQYKTLKETSLRFPGRDDLFMEEALEFQVRGVQKKILLGRSGDESVFGEELVNGKHSKHSFSLEVDNYAVLICIPWEAILKVLEEKKKLFQAFTETLLKNLSKRSAWIELRMSMVQIDRFHVEIGKFRHLDNAAFEDAAARLQELMNVYHEVIGIPNLKEKRPTQHFDVRKAETCLRKINIAISSIIKSCRTPEQQNEVRRIYSSMAEELKGVVTGIRREFLQEVGEKLGMQL</sequence>
<accession>L1JM08</accession>
<protein>
    <recommendedName>
        <fullName evidence="1">Cyclic nucleotide-binding domain-containing protein</fullName>
    </recommendedName>
</protein>
<dbReference type="EMBL" id="JH992982">
    <property type="protein sequence ID" value="EKX49422.1"/>
    <property type="molecule type" value="Genomic_DNA"/>
</dbReference>
<dbReference type="SUPFAM" id="SSF51206">
    <property type="entry name" value="cAMP-binding domain-like"/>
    <property type="match status" value="1"/>
</dbReference>
<evidence type="ECO:0000313" key="4">
    <source>
        <dbReference type="Proteomes" id="UP000011087"/>
    </source>
</evidence>
<dbReference type="AlphaFoldDB" id="L1JM08"/>
<evidence type="ECO:0000313" key="3">
    <source>
        <dbReference type="EnsemblProtists" id="EKX49422"/>
    </source>
</evidence>
<reference evidence="3" key="3">
    <citation type="submission" date="2016-03" db="UniProtKB">
        <authorList>
            <consortium name="EnsemblProtists"/>
        </authorList>
    </citation>
    <scope>IDENTIFICATION</scope>
</reference>
<dbReference type="HOGENOM" id="CLU_1036037_0_0_1"/>
<feature type="domain" description="Cyclic nucleotide-binding" evidence="1">
    <location>
        <begin position="1"/>
        <end position="61"/>
    </location>
</feature>
<dbReference type="PaxDb" id="55529-EKX49422"/>
<name>L1JM08_GUITC</name>
<dbReference type="Gene3D" id="2.60.120.10">
    <property type="entry name" value="Jelly Rolls"/>
    <property type="match status" value="1"/>
</dbReference>
<proteinExistence type="predicted"/>
<dbReference type="OrthoDB" id="10581772at2759"/>
<dbReference type="RefSeq" id="XP_005836402.1">
    <property type="nucleotide sequence ID" value="XM_005836345.1"/>
</dbReference>
<dbReference type="InterPro" id="IPR000595">
    <property type="entry name" value="cNMP-bd_dom"/>
</dbReference>
<dbReference type="InterPro" id="IPR018490">
    <property type="entry name" value="cNMP-bd_dom_sf"/>
</dbReference>
<dbReference type="PROSITE" id="PS50042">
    <property type="entry name" value="CNMP_BINDING_3"/>
    <property type="match status" value="1"/>
</dbReference>
<dbReference type="KEGG" id="gtt:GUITHDRAFT_151544"/>
<organism evidence="2">
    <name type="scientific">Guillardia theta (strain CCMP2712)</name>
    <name type="common">Cryptophyte</name>
    <dbReference type="NCBI Taxonomy" id="905079"/>
    <lineage>
        <taxon>Eukaryota</taxon>
        <taxon>Cryptophyceae</taxon>
        <taxon>Pyrenomonadales</taxon>
        <taxon>Geminigeraceae</taxon>
        <taxon>Guillardia</taxon>
    </lineage>
</organism>
<dbReference type="InterPro" id="IPR014710">
    <property type="entry name" value="RmlC-like_jellyroll"/>
</dbReference>
<dbReference type="Proteomes" id="UP000011087">
    <property type="component" value="Unassembled WGS sequence"/>
</dbReference>
<reference evidence="4" key="2">
    <citation type="submission" date="2012-11" db="EMBL/GenBank/DDBJ databases">
        <authorList>
            <person name="Kuo A."/>
            <person name="Curtis B.A."/>
            <person name="Tanifuji G."/>
            <person name="Burki F."/>
            <person name="Gruber A."/>
            <person name="Irimia M."/>
            <person name="Maruyama S."/>
            <person name="Arias M.C."/>
            <person name="Ball S.G."/>
            <person name="Gile G.H."/>
            <person name="Hirakawa Y."/>
            <person name="Hopkins J.F."/>
            <person name="Rensing S.A."/>
            <person name="Schmutz J."/>
            <person name="Symeonidi A."/>
            <person name="Elias M."/>
            <person name="Eveleigh R.J."/>
            <person name="Herman E.K."/>
            <person name="Klute M.J."/>
            <person name="Nakayama T."/>
            <person name="Obornik M."/>
            <person name="Reyes-Prieto A."/>
            <person name="Armbrust E.V."/>
            <person name="Aves S.J."/>
            <person name="Beiko R.G."/>
            <person name="Coutinho P."/>
            <person name="Dacks J.B."/>
            <person name="Durnford D.G."/>
            <person name="Fast N.M."/>
            <person name="Green B.R."/>
            <person name="Grisdale C."/>
            <person name="Hempe F."/>
            <person name="Henrissat B."/>
            <person name="Hoppner M.P."/>
            <person name="Ishida K.-I."/>
            <person name="Kim E."/>
            <person name="Koreny L."/>
            <person name="Kroth P.G."/>
            <person name="Liu Y."/>
            <person name="Malik S.-B."/>
            <person name="Maier U.G."/>
            <person name="McRose D."/>
            <person name="Mock T."/>
            <person name="Neilson J.A."/>
            <person name="Onodera N.T."/>
            <person name="Poole A.M."/>
            <person name="Pritham E.J."/>
            <person name="Richards T.A."/>
            <person name="Rocap G."/>
            <person name="Roy S.W."/>
            <person name="Sarai C."/>
            <person name="Schaack S."/>
            <person name="Shirato S."/>
            <person name="Slamovits C.H."/>
            <person name="Spencer D.F."/>
            <person name="Suzuki S."/>
            <person name="Worden A.Z."/>
            <person name="Zauner S."/>
            <person name="Barry K."/>
            <person name="Bell C."/>
            <person name="Bharti A.K."/>
            <person name="Crow J.A."/>
            <person name="Grimwood J."/>
            <person name="Kramer R."/>
            <person name="Lindquist E."/>
            <person name="Lucas S."/>
            <person name="Salamov A."/>
            <person name="McFadden G.I."/>
            <person name="Lane C.E."/>
            <person name="Keeling P.J."/>
            <person name="Gray M.W."/>
            <person name="Grigoriev I.V."/>
            <person name="Archibald J.M."/>
        </authorList>
    </citation>
    <scope>NUCLEOTIDE SEQUENCE</scope>
    <source>
        <strain evidence="4">CCMP2712</strain>
    </source>
</reference>
<dbReference type="EnsemblProtists" id="EKX49422">
    <property type="protein sequence ID" value="EKX49422"/>
    <property type="gene ID" value="GUITHDRAFT_151544"/>
</dbReference>
<dbReference type="GeneID" id="17306101"/>
<keyword evidence="4" id="KW-1185">Reference proteome</keyword>
<evidence type="ECO:0000259" key="1">
    <source>
        <dbReference type="PROSITE" id="PS50042"/>
    </source>
</evidence>
<evidence type="ECO:0000313" key="2">
    <source>
        <dbReference type="EMBL" id="EKX49422.1"/>
    </source>
</evidence>
<reference evidence="2 4" key="1">
    <citation type="journal article" date="2012" name="Nature">
        <title>Algal genomes reveal evolutionary mosaicism and the fate of nucleomorphs.</title>
        <authorList>
            <consortium name="DOE Joint Genome Institute"/>
            <person name="Curtis B.A."/>
            <person name="Tanifuji G."/>
            <person name="Burki F."/>
            <person name="Gruber A."/>
            <person name="Irimia M."/>
            <person name="Maruyama S."/>
            <person name="Arias M.C."/>
            <person name="Ball S.G."/>
            <person name="Gile G.H."/>
            <person name="Hirakawa Y."/>
            <person name="Hopkins J.F."/>
            <person name="Kuo A."/>
            <person name="Rensing S.A."/>
            <person name="Schmutz J."/>
            <person name="Symeonidi A."/>
            <person name="Elias M."/>
            <person name="Eveleigh R.J."/>
            <person name="Herman E.K."/>
            <person name="Klute M.J."/>
            <person name="Nakayama T."/>
            <person name="Obornik M."/>
            <person name="Reyes-Prieto A."/>
            <person name="Armbrust E.V."/>
            <person name="Aves S.J."/>
            <person name="Beiko R.G."/>
            <person name="Coutinho P."/>
            <person name="Dacks J.B."/>
            <person name="Durnford D.G."/>
            <person name="Fast N.M."/>
            <person name="Green B.R."/>
            <person name="Grisdale C.J."/>
            <person name="Hempel F."/>
            <person name="Henrissat B."/>
            <person name="Hoppner M.P."/>
            <person name="Ishida K."/>
            <person name="Kim E."/>
            <person name="Koreny L."/>
            <person name="Kroth P.G."/>
            <person name="Liu Y."/>
            <person name="Malik S.B."/>
            <person name="Maier U.G."/>
            <person name="McRose D."/>
            <person name="Mock T."/>
            <person name="Neilson J.A."/>
            <person name="Onodera N.T."/>
            <person name="Poole A.M."/>
            <person name="Pritham E.J."/>
            <person name="Richards T.A."/>
            <person name="Rocap G."/>
            <person name="Roy S.W."/>
            <person name="Sarai C."/>
            <person name="Schaack S."/>
            <person name="Shirato S."/>
            <person name="Slamovits C.H."/>
            <person name="Spencer D.F."/>
            <person name="Suzuki S."/>
            <person name="Worden A.Z."/>
            <person name="Zauner S."/>
            <person name="Barry K."/>
            <person name="Bell C."/>
            <person name="Bharti A.K."/>
            <person name="Crow J.A."/>
            <person name="Grimwood J."/>
            <person name="Kramer R."/>
            <person name="Lindquist E."/>
            <person name="Lucas S."/>
            <person name="Salamov A."/>
            <person name="McFadden G.I."/>
            <person name="Lane C.E."/>
            <person name="Keeling P.J."/>
            <person name="Gray M.W."/>
            <person name="Grigoriev I.V."/>
            <person name="Archibald J.M."/>
        </authorList>
    </citation>
    <scope>NUCLEOTIDE SEQUENCE</scope>
    <source>
        <strain evidence="2 4">CCMP2712</strain>
    </source>
</reference>